<keyword evidence="5" id="KW-0539">Nucleus</keyword>
<proteinExistence type="predicted"/>
<dbReference type="SUPFAM" id="SSF54171">
    <property type="entry name" value="DNA-binding domain"/>
    <property type="match status" value="1"/>
</dbReference>
<dbReference type="GO" id="GO:0003677">
    <property type="term" value="F:DNA binding"/>
    <property type="evidence" value="ECO:0007669"/>
    <property type="project" value="UniProtKB-KW"/>
</dbReference>
<dbReference type="SMART" id="SM00380">
    <property type="entry name" value="AP2"/>
    <property type="match status" value="1"/>
</dbReference>
<reference evidence="7 8" key="1">
    <citation type="journal article" date="2024" name="Nat. Commun.">
        <title>Phylogenomics reveals the evolutionary origins of lichenization in chlorophyte algae.</title>
        <authorList>
            <person name="Puginier C."/>
            <person name="Libourel C."/>
            <person name="Otte J."/>
            <person name="Skaloud P."/>
            <person name="Haon M."/>
            <person name="Grisel S."/>
            <person name="Petersen M."/>
            <person name="Berrin J.G."/>
            <person name="Delaux P.M."/>
            <person name="Dal Grande F."/>
            <person name="Keller J."/>
        </authorList>
    </citation>
    <scope>NUCLEOTIDE SEQUENCE [LARGE SCALE GENOMIC DNA]</scope>
    <source>
        <strain evidence="7 8">SAG 2523</strain>
    </source>
</reference>
<dbReference type="InterPro" id="IPR016177">
    <property type="entry name" value="DNA-bd_dom_sf"/>
</dbReference>
<evidence type="ECO:0000256" key="5">
    <source>
        <dbReference type="ARBA" id="ARBA00023242"/>
    </source>
</evidence>
<dbReference type="Gene3D" id="3.30.730.10">
    <property type="entry name" value="AP2/ERF domain"/>
    <property type="match status" value="1"/>
</dbReference>
<evidence type="ECO:0000256" key="3">
    <source>
        <dbReference type="ARBA" id="ARBA00023125"/>
    </source>
</evidence>
<sequence>MGGRSGRARHGGILGSIIREAQESSYKPSPVFRYEELRPQIVQASNRHQESRYRGVRRQCWSTMQSAYLPAQQGQDEIPIGDFDDEEVAARAHDIVAVQQQQGAAQTNFPLEGYSLSELEASGTTLKDTLRNLDQLRSRPARHGSRYGLT</sequence>
<dbReference type="Proteomes" id="UP001485043">
    <property type="component" value="Unassembled WGS sequence"/>
</dbReference>
<keyword evidence="4" id="KW-0804">Transcription</keyword>
<gene>
    <name evidence="7" type="ORF">WJX84_004118</name>
</gene>
<name>A0AAW1TDR2_9CHLO</name>
<organism evidence="7 8">
    <name type="scientific">Apatococcus fuscideae</name>
    <dbReference type="NCBI Taxonomy" id="2026836"/>
    <lineage>
        <taxon>Eukaryota</taxon>
        <taxon>Viridiplantae</taxon>
        <taxon>Chlorophyta</taxon>
        <taxon>core chlorophytes</taxon>
        <taxon>Trebouxiophyceae</taxon>
        <taxon>Chlorellales</taxon>
        <taxon>Chlorellaceae</taxon>
        <taxon>Apatococcus</taxon>
    </lineage>
</organism>
<evidence type="ECO:0000313" key="7">
    <source>
        <dbReference type="EMBL" id="KAK9867186.1"/>
    </source>
</evidence>
<protein>
    <recommendedName>
        <fullName evidence="6">AP2/ERF domain-containing protein</fullName>
    </recommendedName>
</protein>
<dbReference type="GO" id="GO:0003700">
    <property type="term" value="F:DNA-binding transcription factor activity"/>
    <property type="evidence" value="ECO:0007669"/>
    <property type="project" value="InterPro"/>
</dbReference>
<dbReference type="AlphaFoldDB" id="A0AAW1TDR2"/>
<dbReference type="EMBL" id="JALJOV010000103">
    <property type="protein sequence ID" value="KAK9867186.1"/>
    <property type="molecule type" value="Genomic_DNA"/>
</dbReference>
<dbReference type="InterPro" id="IPR001471">
    <property type="entry name" value="AP2/ERF_dom"/>
</dbReference>
<dbReference type="GO" id="GO:0005634">
    <property type="term" value="C:nucleus"/>
    <property type="evidence" value="ECO:0007669"/>
    <property type="project" value="UniProtKB-SubCell"/>
</dbReference>
<accession>A0AAW1TDR2</accession>
<evidence type="ECO:0000256" key="4">
    <source>
        <dbReference type="ARBA" id="ARBA00023163"/>
    </source>
</evidence>
<feature type="domain" description="AP2/ERF" evidence="6">
    <location>
        <begin position="52"/>
        <end position="110"/>
    </location>
</feature>
<evidence type="ECO:0000313" key="8">
    <source>
        <dbReference type="Proteomes" id="UP001485043"/>
    </source>
</evidence>
<keyword evidence="3" id="KW-0238">DNA-binding</keyword>
<comment type="subcellular location">
    <subcellularLocation>
        <location evidence="1">Nucleus</location>
    </subcellularLocation>
</comment>
<keyword evidence="2" id="KW-0805">Transcription regulation</keyword>
<evidence type="ECO:0000256" key="2">
    <source>
        <dbReference type="ARBA" id="ARBA00023015"/>
    </source>
</evidence>
<dbReference type="InterPro" id="IPR036955">
    <property type="entry name" value="AP2/ERF_dom_sf"/>
</dbReference>
<comment type="caution">
    <text evidence="7">The sequence shown here is derived from an EMBL/GenBank/DDBJ whole genome shotgun (WGS) entry which is preliminary data.</text>
</comment>
<evidence type="ECO:0000259" key="6">
    <source>
        <dbReference type="PROSITE" id="PS51032"/>
    </source>
</evidence>
<keyword evidence="8" id="KW-1185">Reference proteome</keyword>
<evidence type="ECO:0000256" key="1">
    <source>
        <dbReference type="ARBA" id="ARBA00004123"/>
    </source>
</evidence>
<dbReference type="PROSITE" id="PS51032">
    <property type="entry name" value="AP2_ERF"/>
    <property type="match status" value="1"/>
</dbReference>